<dbReference type="Proteomes" id="UP001597183">
    <property type="component" value="Unassembled WGS sequence"/>
</dbReference>
<evidence type="ECO:0000256" key="1">
    <source>
        <dbReference type="SAM" id="MobiDB-lite"/>
    </source>
</evidence>
<evidence type="ECO:0000256" key="2">
    <source>
        <dbReference type="SAM" id="Phobius"/>
    </source>
</evidence>
<comment type="caution">
    <text evidence="3">The sequence shown here is derived from an EMBL/GenBank/DDBJ whole genome shotgun (WGS) entry which is preliminary data.</text>
</comment>
<name>A0ABW4AQM0_9ACTN</name>
<dbReference type="EMBL" id="JBHTMK010000055">
    <property type="protein sequence ID" value="MFD1372312.1"/>
    <property type="molecule type" value="Genomic_DNA"/>
</dbReference>
<keyword evidence="2" id="KW-0812">Transmembrane</keyword>
<keyword evidence="2" id="KW-1133">Transmembrane helix</keyword>
<gene>
    <name evidence="3" type="ORF">ACFQ5G_43910</name>
</gene>
<protein>
    <submittedName>
        <fullName evidence="3">Uncharacterized protein</fullName>
    </submittedName>
</protein>
<feature type="transmembrane region" description="Helical" evidence="2">
    <location>
        <begin position="6"/>
        <end position="24"/>
    </location>
</feature>
<organism evidence="3 4">
    <name type="scientific">Actinoplanes sichuanensis</name>
    <dbReference type="NCBI Taxonomy" id="512349"/>
    <lineage>
        <taxon>Bacteria</taxon>
        <taxon>Bacillati</taxon>
        <taxon>Actinomycetota</taxon>
        <taxon>Actinomycetes</taxon>
        <taxon>Micromonosporales</taxon>
        <taxon>Micromonosporaceae</taxon>
        <taxon>Actinoplanes</taxon>
    </lineage>
</organism>
<reference evidence="4" key="1">
    <citation type="journal article" date="2019" name="Int. J. Syst. Evol. Microbiol.">
        <title>The Global Catalogue of Microorganisms (GCM) 10K type strain sequencing project: providing services to taxonomists for standard genome sequencing and annotation.</title>
        <authorList>
            <consortium name="The Broad Institute Genomics Platform"/>
            <consortium name="The Broad Institute Genome Sequencing Center for Infectious Disease"/>
            <person name="Wu L."/>
            <person name="Ma J."/>
        </authorList>
    </citation>
    <scope>NUCLEOTIDE SEQUENCE [LARGE SCALE GENOMIC DNA]</scope>
    <source>
        <strain evidence="4">CCM 7526</strain>
    </source>
</reference>
<proteinExistence type="predicted"/>
<feature type="region of interest" description="Disordered" evidence="1">
    <location>
        <begin position="27"/>
        <end position="49"/>
    </location>
</feature>
<evidence type="ECO:0000313" key="4">
    <source>
        <dbReference type="Proteomes" id="UP001597183"/>
    </source>
</evidence>
<feature type="compositionally biased region" description="Acidic residues" evidence="1">
    <location>
        <begin position="36"/>
        <end position="49"/>
    </location>
</feature>
<dbReference type="RefSeq" id="WP_317796255.1">
    <property type="nucleotide sequence ID" value="NZ_AP028461.1"/>
</dbReference>
<sequence>MFVDLAWLIPLGFFLFWGLVLFTGSSGPSYPSSTPDGDDCDDGGDGGEA</sequence>
<accession>A0ABW4AQM0</accession>
<keyword evidence="2" id="KW-0472">Membrane</keyword>
<evidence type="ECO:0000313" key="3">
    <source>
        <dbReference type="EMBL" id="MFD1372312.1"/>
    </source>
</evidence>
<keyword evidence="4" id="KW-1185">Reference proteome</keyword>